<dbReference type="Gene3D" id="3.40.50.2300">
    <property type="match status" value="1"/>
</dbReference>
<dbReference type="PANTHER" id="PTHR45566:SF2">
    <property type="entry name" value="NARL SUBFAMILY"/>
    <property type="match status" value="1"/>
</dbReference>
<dbReference type="CDD" id="cd17535">
    <property type="entry name" value="REC_NarL-like"/>
    <property type="match status" value="1"/>
</dbReference>
<accession>A0ABQ5W5C3</accession>
<dbReference type="InterPro" id="IPR001789">
    <property type="entry name" value="Sig_transdc_resp-reg_receiver"/>
</dbReference>
<dbReference type="InterPro" id="IPR016032">
    <property type="entry name" value="Sig_transdc_resp-reg_C-effctor"/>
</dbReference>
<dbReference type="InterPro" id="IPR011006">
    <property type="entry name" value="CheY-like_superfamily"/>
</dbReference>
<keyword evidence="2 6" id="KW-0238">DNA-binding</keyword>
<organism evidence="6 7">
    <name type="scientific">Devosia nitrariae</name>
    <dbReference type="NCBI Taxonomy" id="2071872"/>
    <lineage>
        <taxon>Bacteria</taxon>
        <taxon>Pseudomonadati</taxon>
        <taxon>Pseudomonadota</taxon>
        <taxon>Alphaproteobacteria</taxon>
        <taxon>Hyphomicrobiales</taxon>
        <taxon>Devosiaceae</taxon>
        <taxon>Devosia</taxon>
    </lineage>
</organism>
<evidence type="ECO:0000313" key="7">
    <source>
        <dbReference type="Proteomes" id="UP001156691"/>
    </source>
</evidence>
<sequence length="209" mass="22487">MVVRIAIADDHPIVLSGLLNLVSTDNAFTVVASAPEGRAILTAIRQEKPDIAVLDLNMPGLSGLEVLAAIRLEALPTRVALLTATISDAQVFDAVANGAAALVLKEAAPETLMDCLHALAAGRNWLSGQEIQAALHREGQRRLRWQERSRSLTVRELQIVDLILKGASNKEIAYQLQVSDGTAKVHVHNIFQKLEVASRAELLELAAGQ</sequence>
<dbReference type="PROSITE" id="PS50110">
    <property type="entry name" value="RESPONSE_REGULATORY"/>
    <property type="match status" value="1"/>
</dbReference>
<dbReference type="PANTHER" id="PTHR45566">
    <property type="entry name" value="HTH-TYPE TRANSCRIPTIONAL REGULATOR YHJB-RELATED"/>
    <property type="match status" value="1"/>
</dbReference>
<keyword evidence="1 3" id="KW-0597">Phosphoprotein</keyword>
<dbReference type="PROSITE" id="PS50043">
    <property type="entry name" value="HTH_LUXR_2"/>
    <property type="match status" value="1"/>
</dbReference>
<proteinExistence type="predicted"/>
<dbReference type="SMART" id="SM00421">
    <property type="entry name" value="HTH_LUXR"/>
    <property type="match status" value="1"/>
</dbReference>
<dbReference type="EMBL" id="BSNS01000011">
    <property type="protein sequence ID" value="GLQ55269.1"/>
    <property type="molecule type" value="Genomic_DNA"/>
</dbReference>
<dbReference type="SMART" id="SM00448">
    <property type="entry name" value="REC"/>
    <property type="match status" value="1"/>
</dbReference>
<dbReference type="SUPFAM" id="SSF52172">
    <property type="entry name" value="CheY-like"/>
    <property type="match status" value="1"/>
</dbReference>
<dbReference type="CDD" id="cd06170">
    <property type="entry name" value="LuxR_C_like"/>
    <property type="match status" value="1"/>
</dbReference>
<dbReference type="Pfam" id="PF00072">
    <property type="entry name" value="Response_reg"/>
    <property type="match status" value="1"/>
</dbReference>
<dbReference type="GO" id="GO:0003677">
    <property type="term" value="F:DNA binding"/>
    <property type="evidence" value="ECO:0007669"/>
    <property type="project" value="UniProtKB-KW"/>
</dbReference>
<dbReference type="Pfam" id="PF00196">
    <property type="entry name" value="GerE"/>
    <property type="match status" value="1"/>
</dbReference>
<evidence type="ECO:0000313" key="6">
    <source>
        <dbReference type="EMBL" id="GLQ55269.1"/>
    </source>
</evidence>
<dbReference type="Proteomes" id="UP001156691">
    <property type="component" value="Unassembled WGS sequence"/>
</dbReference>
<dbReference type="InterPro" id="IPR000792">
    <property type="entry name" value="Tscrpt_reg_LuxR_C"/>
</dbReference>
<dbReference type="InterPro" id="IPR058245">
    <property type="entry name" value="NreC/VraR/RcsB-like_REC"/>
</dbReference>
<dbReference type="PRINTS" id="PR00038">
    <property type="entry name" value="HTHLUXR"/>
</dbReference>
<evidence type="ECO:0000256" key="3">
    <source>
        <dbReference type="PROSITE-ProRule" id="PRU00169"/>
    </source>
</evidence>
<feature type="domain" description="HTH luxR-type" evidence="4">
    <location>
        <begin position="145"/>
        <end position="209"/>
    </location>
</feature>
<dbReference type="SUPFAM" id="SSF46894">
    <property type="entry name" value="C-terminal effector domain of the bipartite response regulators"/>
    <property type="match status" value="1"/>
</dbReference>
<comment type="caution">
    <text evidence="6">The sequence shown here is derived from an EMBL/GenBank/DDBJ whole genome shotgun (WGS) entry which is preliminary data.</text>
</comment>
<evidence type="ECO:0000259" key="5">
    <source>
        <dbReference type="PROSITE" id="PS50110"/>
    </source>
</evidence>
<dbReference type="InterPro" id="IPR051015">
    <property type="entry name" value="EvgA-like"/>
</dbReference>
<gene>
    <name evidence="6" type="ORF">GCM10010862_25280</name>
</gene>
<feature type="domain" description="Response regulatory" evidence="5">
    <location>
        <begin position="4"/>
        <end position="120"/>
    </location>
</feature>
<name>A0ABQ5W5C3_9HYPH</name>
<evidence type="ECO:0000256" key="2">
    <source>
        <dbReference type="ARBA" id="ARBA00023125"/>
    </source>
</evidence>
<protein>
    <submittedName>
        <fullName evidence="6">DNA-binding response regulator</fullName>
    </submittedName>
</protein>
<evidence type="ECO:0000256" key="1">
    <source>
        <dbReference type="ARBA" id="ARBA00022553"/>
    </source>
</evidence>
<evidence type="ECO:0000259" key="4">
    <source>
        <dbReference type="PROSITE" id="PS50043"/>
    </source>
</evidence>
<reference evidence="7" key="1">
    <citation type="journal article" date="2019" name="Int. J. Syst. Evol. Microbiol.">
        <title>The Global Catalogue of Microorganisms (GCM) 10K type strain sequencing project: providing services to taxonomists for standard genome sequencing and annotation.</title>
        <authorList>
            <consortium name="The Broad Institute Genomics Platform"/>
            <consortium name="The Broad Institute Genome Sequencing Center for Infectious Disease"/>
            <person name="Wu L."/>
            <person name="Ma J."/>
        </authorList>
    </citation>
    <scope>NUCLEOTIDE SEQUENCE [LARGE SCALE GENOMIC DNA]</scope>
    <source>
        <strain evidence="7">NBRC 112416</strain>
    </source>
</reference>
<feature type="modified residue" description="4-aspartylphosphate" evidence="3">
    <location>
        <position position="55"/>
    </location>
</feature>
<keyword evidence="7" id="KW-1185">Reference proteome</keyword>